<dbReference type="STRING" id="56216.A0A1A6HNC8"/>
<organism evidence="5 6">
    <name type="scientific">Neotoma lepida</name>
    <name type="common">Desert woodrat</name>
    <dbReference type="NCBI Taxonomy" id="56216"/>
    <lineage>
        <taxon>Eukaryota</taxon>
        <taxon>Metazoa</taxon>
        <taxon>Chordata</taxon>
        <taxon>Craniata</taxon>
        <taxon>Vertebrata</taxon>
        <taxon>Euteleostomi</taxon>
        <taxon>Mammalia</taxon>
        <taxon>Eutheria</taxon>
        <taxon>Euarchontoglires</taxon>
        <taxon>Glires</taxon>
        <taxon>Rodentia</taxon>
        <taxon>Myomorpha</taxon>
        <taxon>Muroidea</taxon>
        <taxon>Cricetidae</taxon>
        <taxon>Neotominae</taxon>
        <taxon>Neotoma</taxon>
    </lineage>
</organism>
<keyword evidence="3" id="KW-0539">Nucleus</keyword>
<gene>
    <name evidence="5" type="ORF">A6R68_21860</name>
</gene>
<comment type="caution">
    <text evidence="5">The sequence shown here is derived from an EMBL/GenBank/DDBJ whole genome shotgun (WGS) entry which is preliminary data.</text>
</comment>
<dbReference type="AlphaFoldDB" id="A0A1A6HNC8"/>
<dbReference type="Proteomes" id="UP000092124">
    <property type="component" value="Unassembled WGS sequence"/>
</dbReference>
<evidence type="ECO:0000256" key="1">
    <source>
        <dbReference type="ARBA" id="ARBA00004123"/>
    </source>
</evidence>
<keyword evidence="2" id="KW-0678">Repressor</keyword>
<dbReference type="Pfam" id="PF12140">
    <property type="entry name" value="SLED"/>
    <property type="match status" value="1"/>
</dbReference>
<dbReference type="PANTHER" id="PTHR12247:SF84">
    <property type="entry name" value="SEX COMB ON MIDLEG-LIKE PROTEIN 2"/>
    <property type="match status" value="1"/>
</dbReference>
<protein>
    <recommendedName>
        <fullName evidence="4">SLED domain-containing protein</fullName>
    </recommendedName>
</protein>
<reference evidence="5 6" key="1">
    <citation type="submission" date="2016-06" db="EMBL/GenBank/DDBJ databases">
        <title>The Draft Genome Sequence and Annotation of the Desert Woodrat Neotoma lepida.</title>
        <authorList>
            <person name="Campbell M."/>
            <person name="Oakeson K.F."/>
            <person name="Yandell M."/>
            <person name="Halpert J.R."/>
            <person name="Dearing D."/>
        </authorList>
    </citation>
    <scope>NUCLEOTIDE SEQUENCE [LARGE SCALE GENOMIC DNA]</scope>
    <source>
        <strain evidence="5">417</strain>
        <tissue evidence="5">Liver</tissue>
    </source>
</reference>
<dbReference type="GO" id="GO:0045892">
    <property type="term" value="P:negative regulation of DNA-templated transcription"/>
    <property type="evidence" value="ECO:0007669"/>
    <property type="project" value="TreeGrafter"/>
</dbReference>
<feature type="non-terminal residue" evidence="5">
    <location>
        <position position="135"/>
    </location>
</feature>
<dbReference type="GO" id="GO:0003682">
    <property type="term" value="F:chromatin binding"/>
    <property type="evidence" value="ECO:0007669"/>
    <property type="project" value="TreeGrafter"/>
</dbReference>
<sequence length="135" mass="14902">MKKSSSDKSSEGPSAIVMSTVCVYINKHGDCGPYLDPQKVQQLPDHFGPGPVNVILRRTVQACVDCAIDSKAEIDGKALLLLKSELMMKYMGLKLGPALKLCYYIEKLKESFSTELGETALLRSRRSLPVRLELV</sequence>
<evidence type="ECO:0000256" key="2">
    <source>
        <dbReference type="ARBA" id="ARBA00022491"/>
    </source>
</evidence>
<dbReference type="InterPro" id="IPR021987">
    <property type="entry name" value="SLED"/>
</dbReference>
<dbReference type="EMBL" id="LZPO01017665">
    <property type="protein sequence ID" value="OBS79938.1"/>
    <property type="molecule type" value="Genomic_DNA"/>
</dbReference>
<feature type="domain" description="SLED" evidence="4">
    <location>
        <begin position="20"/>
        <end position="72"/>
    </location>
</feature>
<evidence type="ECO:0000259" key="4">
    <source>
        <dbReference type="Pfam" id="PF12140"/>
    </source>
</evidence>
<proteinExistence type="predicted"/>
<dbReference type="OrthoDB" id="5912862at2759"/>
<name>A0A1A6HNC8_NEOLE</name>
<dbReference type="SUPFAM" id="SSF47769">
    <property type="entry name" value="SAM/Pointed domain"/>
    <property type="match status" value="1"/>
</dbReference>
<dbReference type="PANTHER" id="PTHR12247">
    <property type="entry name" value="POLYCOMB GROUP PROTEIN"/>
    <property type="match status" value="1"/>
</dbReference>
<evidence type="ECO:0000313" key="6">
    <source>
        <dbReference type="Proteomes" id="UP000092124"/>
    </source>
</evidence>
<dbReference type="GO" id="GO:0042393">
    <property type="term" value="F:histone binding"/>
    <property type="evidence" value="ECO:0007669"/>
    <property type="project" value="TreeGrafter"/>
</dbReference>
<evidence type="ECO:0000313" key="5">
    <source>
        <dbReference type="EMBL" id="OBS79938.1"/>
    </source>
</evidence>
<dbReference type="GO" id="GO:0005634">
    <property type="term" value="C:nucleus"/>
    <property type="evidence" value="ECO:0007669"/>
    <property type="project" value="UniProtKB-SubCell"/>
</dbReference>
<dbReference type="InterPro" id="IPR038348">
    <property type="entry name" value="SLED_sf"/>
</dbReference>
<dbReference type="InterPro" id="IPR013761">
    <property type="entry name" value="SAM/pointed_sf"/>
</dbReference>
<comment type="subcellular location">
    <subcellularLocation>
        <location evidence="1">Nucleus</location>
    </subcellularLocation>
</comment>
<evidence type="ECO:0000256" key="3">
    <source>
        <dbReference type="ARBA" id="ARBA00023242"/>
    </source>
</evidence>
<dbReference type="Gene3D" id="3.90.1150.190">
    <property type="entry name" value="SLED domain"/>
    <property type="match status" value="1"/>
</dbReference>
<keyword evidence="6" id="KW-1185">Reference proteome</keyword>
<dbReference type="InterPro" id="IPR050548">
    <property type="entry name" value="PcG_chromatin_remod_factors"/>
</dbReference>
<accession>A0A1A6HNC8</accession>